<dbReference type="AlphaFoldDB" id="A0A8K1LFI1"/>
<gene>
    <name evidence="1" type="ORF">HGM15179_015237</name>
</gene>
<evidence type="ECO:0000313" key="2">
    <source>
        <dbReference type="Proteomes" id="UP000796761"/>
    </source>
</evidence>
<accession>A0A8K1LFI1</accession>
<name>A0A8K1LFI1_9PASS</name>
<proteinExistence type="predicted"/>
<organism evidence="1 2">
    <name type="scientific">Zosterops borbonicus</name>
    <dbReference type="NCBI Taxonomy" id="364589"/>
    <lineage>
        <taxon>Eukaryota</taxon>
        <taxon>Metazoa</taxon>
        <taxon>Chordata</taxon>
        <taxon>Craniata</taxon>
        <taxon>Vertebrata</taxon>
        <taxon>Euteleostomi</taxon>
        <taxon>Archelosauria</taxon>
        <taxon>Archosauria</taxon>
        <taxon>Dinosauria</taxon>
        <taxon>Saurischia</taxon>
        <taxon>Theropoda</taxon>
        <taxon>Coelurosauria</taxon>
        <taxon>Aves</taxon>
        <taxon>Neognathae</taxon>
        <taxon>Neoaves</taxon>
        <taxon>Telluraves</taxon>
        <taxon>Australaves</taxon>
        <taxon>Passeriformes</taxon>
        <taxon>Sylvioidea</taxon>
        <taxon>Zosteropidae</taxon>
        <taxon>Zosterops</taxon>
    </lineage>
</organism>
<sequence>MPGTHVPGAQSSAPDDSLLQLWTLVLKNRWETYNKQALVALILWYESHGLDVSEGDPLDVKTWEQAGQHILSVASTGQETTINNIKPWRLIMNLLKPLKREQDTRTAEGSPLAPPAEVSGKTMVLGGADAAQGKWERRIGGEVTVCCETAWDLAATPSRYVSPAEHAPVTQDLTTVPGGDTLLAERITAKPCCAASVQNAKIATGHFTTPCSATPCLARPAETPEPAPSSCETMLTQRLHYVWLLQSHPCRQLLQNAACCCLMPGYCLVCLPPHVLPICQDPRDCTQLLPGAQLLSA</sequence>
<dbReference type="EMBL" id="SWJQ01000650">
    <property type="protein sequence ID" value="TRZ11866.1"/>
    <property type="molecule type" value="Genomic_DNA"/>
</dbReference>
<comment type="caution">
    <text evidence="1">The sequence shown here is derived from an EMBL/GenBank/DDBJ whole genome shotgun (WGS) entry which is preliminary data.</text>
</comment>
<reference evidence="1" key="1">
    <citation type="submission" date="2019-04" db="EMBL/GenBank/DDBJ databases">
        <title>Genome assembly of Zosterops borbonicus 15179.</title>
        <authorList>
            <person name="Leroy T."/>
            <person name="Anselmetti Y."/>
            <person name="Tilak M.-K."/>
            <person name="Nabholz B."/>
        </authorList>
    </citation>
    <scope>NUCLEOTIDE SEQUENCE</scope>
    <source>
        <strain evidence="1">HGM_15179</strain>
        <tissue evidence="1">Muscle</tissue>
    </source>
</reference>
<keyword evidence="2" id="KW-1185">Reference proteome</keyword>
<evidence type="ECO:0000313" key="1">
    <source>
        <dbReference type="EMBL" id="TRZ11866.1"/>
    </source>
</evidence>
<dbReference type="Proteomes" id="UP000796761">
    <property type="component" value="Unassembled WGS sequence"/>
</dbReference>
<protein>
    <submittedName>
        <fullName evidence="1">Uncharacterized protein</fullName>
    </submittedName>
</protein>